<name>A0A498KYE8_9EURY</name>
<evidence type="ECO:0000313" key="2">
    <source>
        <dbReference type="EMBL" id="RXK50369.1"/>
    </source>
</evidence>
<protein>
    <recommendedName>
        <fullName evidence="1">DUF7577 domain-containing protein</fullName>
    </recommendedName>
</protein>
<dbReference type="RefSeq" id="WP_129068330.1">
    <property type="nucleotide sequence ID" value="NZ_RDFA01000002.1"/>
</dbReference>
<dbReference type="InterPro" id="IPR055999">
    <property type="entry name" value="DUF7577"/>
</dbReference>
<reference evidence="2 3" key="1">
    <citation type="submission" date="2019-01" db="EMBL/GenBank/DDBJ databases">
        <title>Halorientalis sp. F13-25 a new haloarchaeum isolated from hypersaline water.</title>
        <authorList>
            <person name="Ana D.-V."/>
            <person name="Cristina S.-P."/>
            <person name="Antonio V."/>
        </authorList>
    </citation>
    <scope>NUCLEOTIDE SEQUENCE [LARGE SCALE GENOMIC DNA]</scope>
    <source>
        <strain evidence="2 3">F13-25</strain>
    </source>
</reference>
<keyword evidence="3" id="KW-1185">Reference proteome</keyword>
<dbReference type="Pfam" id="PF24463">
    <property type="entry name" value="DUF7577"/>
    <property type="match status" value="1"/>
</dbReference>
<sequence length="85" mass="9358">MSAFVGAVMAMSLGIVPYYLYRGWKHGDSLLSETSAYGVARAESREGSHLDLALGETDDEVQCLRCGTENEPTFSFCRRCETPLC</sequence>
<accession>A0A498KYE8</accession>
<feature type="domain" description="DUF7577" evidence="1">
    <location>
        <begin position="60"/>
        <end position="81"/>
    </location>
</feature>
<proteinExistence type="predicted"/>
<dbReference type="Proteomes" id="UP000289691">
    <property type="component" value="Unassembled WGS sequence"/>
</dbReference>
<dbReference type="AlphaFoldDB" id="A0A498KYE8"/>
<evidence type="ECO:0000313" key="3">
    <source>
        <dbReference type="Proteomes" id="UP000289691"/>
    </source>
</evidence>
<comment type="caution">
    <text evidence="2">The sequence shown here is derived from an EMBL/GenBank/DDBJ whole genome shotgun (WGS) entry which is preliminary data.</text>
</comment>
<organism evidence="2 3">
    <name type="scientific">Halorientalis pallida</name>
    <dbReference type="NCBI Taxonomy" id="2479928"/>
    <lineage>
        <taxon>Archaea</taxon>
        <taxon>Methanobacteriati</taxon>
        <taxon>Methanobacteriota</taxon>
        <taxon>Stenosarchaea group</taxon>
        <taxon>Halobacteria</taxon>
        <taxon>Halobacteriales</taxon>
        <taxon>Haloarculaceae</taxon>
        <taxon>Halorientalis</taxon>
    </lineage>
</organism>
<evidence type="ECO:0000259" key="1">
    <source>
        <dbReference type="Pfam" id="PF24463"/>
    </source>
</evidence>
<gene>
    <name evidence="2" type="ORF">EAF64_07380</name>
</gene>
<dbReference type="OrthoDB" id="330661at2157"/>
<dbReference type="EMBL" id="RDFA01000002">
    <property type="protein sequence ID" value="RXK50369.1"/>
    <property type="molecule type" value="Genomic_DNA"/>
</dbReference>